<dbReference type="InterPro" id="IPR000792">
    <property type="entry name" value="Tscrpt_reg_LuxR_C"/>
</dbReference>
<dbReference type="InterPro" id="IPR036388">
    <property type="entry name" value="WH-like_DNA-bd_sf"/>
</dbReference>
<proteinExistence type="predicted"/>
<evidence type="ECO:0000256" key="2">
    <source>
        <dbReference type="ARBA" id="ARBA00022840"/>
    </source>
</evidence>
<dbReference type="RefSeq" id="WP_359260569.1">
    <property type="nucleotide sequence ID" value="NZ_JBFAEG010000036.1"/>
</dbReference>
<feature type="domain" description="HTH luxR-type" evidence="3">
    <location>
        <begin position="862"/>
        <end position="927"/>
    </location>
</feature>
<sequence>MSLADPLRDGADALVGRDQDLARIAAFLTSPHTGRALLLSGDPGVGKTMVLHAAAQAASDNGTRVLRAAGVQFEADVSYSGLNQALLPLREGLDRLSSTHRDAIQVALGFGAGSPPERLLVSNAALTLLQEAATESPVLLVVDDLPWIDRASAAVFGFIARRLSGSRVSFLSASRTGADGFFESGGLPTYELPPLDPEAATRLVDLRFPRLARQVRRRLLDTAQGNPLALLELPGTLRTSQRTALEALPAVLPLSGRLQSLFVSRIRDLPTATRHLLLLATLDGSGDLGVLHAAGREMDGDTGLEDLAPAEQDQLVRLDERTRRLVFRHPLISSAVVEACASNLRRAAHRALAQVLTNDPERQAWHLGEATLEPDEQVALQLEEAAHRILSRGDAVAAIARLTRAADLSPAGRDRARRLAEAAYIGTDATGALHSASEMLEDARRADPRHARSLHSVAAAVQLLLNRDGDVATAHRLLVGAIEEGTHRYDANDVALTDALHLLLLVCFFGGRAELWPPFRTALSRMRPEAPPLLSVAYQTFADPARTGAGAVEQLGQILDTVMEETDPARIVRIGTASIYPDRLSALREPSWHVVRQGRDGGPMRRHLGGLMHLCLDGYHTGRWDEVAELTEEGVELCETSGYAFFAWYFHYNKAMVAASRGDSSTAQALADRIMDWATPRGVRSAVHYAHHVHAVASIAEGDFEEAYRHATAVSPAGSLAPYAPHALWLAFDLVESAVRTNRRVEAALHVRALREARLDVFSPRLALLTGGCAALATEDEDEAARLFEETLGRPDVDRWPFDLARVRLAQGERLRRARAATDSKGPLVDALRTFQQLGSRTWAERAAKELRAAGWSVPNTSDRTGQELTPQEREIAQLAAAGLTNKQIAERLFISHRTVGAHLYQIYPKLGITSRAALRDALTARDREASAT</sequence>
<dbReference type="SMART" id="SM00421">
    <property type="entry name" value="HTH_LUXR"/>
    <property type="match status" value="1"/>
</dbReference>
<organism evidence="4 5">
    <name type="scientific">Streptomyces flaveolus</name>
    <dbReference type="NCBI Taxonomy" id="67297"/>
    <lineage>
        <taxon>Bacteria</taxon>
        <taxon>Bacillati</taxon>
        <taxon>Actinomycetota</taxon>
        <taxon>Actinomycetes</taxon>
        <taxon>Kitasatosporales</taxon>
        <taxon>Streptomycetaceae</taxon>
        <taxon>Streptomyces</taxon>
    </lineage>
</organism>
<reference evidence="4 5" key="1">
    <citation type="submission" date="2024-06" db="EMBL/GenBank/DDBJ databases">
        <title>The Natural Products Discovery Center: Release of the First 8490 Sequenced Strains for Exploring Actinobacteria Biosynthetic Diversity.</title>
        <authorList>
            <person name="Kalkreuter E."/>
            <person name="Kautsar S.A."/>
            <person name="Yang D."/>
            <person name="Bader C.D."/>
            <person name="Teijaro C.N."/>
            <person name="Fluegel L."/>
            <person name="Davis C.M."/>
            <person name="Simpson J.R."/>
            <person name="Lauterbach L."/>
            <person name="Steele A.D."/>
            <person name="Gui C."/>
            <person name="Meng S."/>
            <person name="Li G."/>
            <person name="Viehrig K."/>
            <person name="Ye F."/>
            <person name="Su P."/>
            <person name="Kiefer A.F."/>
            <person name="Nichols A."/>
            <person name="Cepeda A.J."/>
            <person name="Yan W."/>
            <person name="Fan B."/>
            <person name="Jiang Y."/>
            <person name="Adhikari A."/>
            <person name="Zheng C.-J."/>
            <person name="Schuster L."/>
            <person name="Cowan T.M."/>
            <person name="Smanski M.J."/>
            <person name="Chevrette M.G."/>
            <person name="De Carvalho L.P.S."/>
            <person name="Shen B."/>
        </authorList>
    </citation>
    <scope>NUCLEOTIDE SEQUENCE [LARGE SCALE GENOMIC DNA]</scope>
    <source>
        <strain evidence="4 5">NPDC020594</strain>
    </source>
</reference>
<evidence type="ECO:0000256" key="1">
    <source>
        <dbReference type="ARBA" id="ARBA00022741"/>
    </source>
</evidence>
<dbReference type="SUPFAM" id="SSF46894">
    <property type="entry name" value="C-terminal effector domain of the bipartite response regulators"/>
    <property type="match status" value="1"/>
</dbReference>
<accession>A0ABV3AKK4</accession>
<dbReference type="PANTHER" id="PTHR16305">
    <property type="entry name" value="TESTICULAR SOLUBLE ADENYLYL CYCLASE"/>
    <property type="match status" value="1"/>
</dbReference>
<evidence type="ECO:0000313" key="4">
    <source>
        <dbReference type="EMBL" id="MEU5712473.1"/>
    </source>
</evidence>
<dbReference type="CDD" id="cd06170">
    <property type="entry name" value="LuxR_C_like"/>
    <property type="match status" value="1"/>
</dbReference>
<dbReference type="SUPFAM" id="SSF48452">
    <property type="entry name" value="TPR-like"/>
    <property type="match status" value="1"/>
</dbReference>
<keyword evidence="5" id="KW-1185">Reference proteome</keyword>
<dbReference type="Pfam" id="PF13191">
    <property type="entry name" value="AAA_16"/>
    <property type="match status" value="1"/>
</dbReference>
<dbReference type="PROSITE" id="PS50043">
    <property type="entry name" value="HTH_LUXR_2"/>
    <property type="match status" value="1"/>
</dbReference>
<dbReference type="EMBL" id="JBFAEG010000036">
    <property type="protein sequence ID" value="MEU5712473.1"/>
    <property type="molecule type" value="Genomic_DNA"/>
</dbReference>
<dbReference type="Gene3D" id="3.40.50.300">
    <property type="entry name" value="P-loop containing nucleotide triphosphate hydrolases"/>
    <property type="match status" value="1"/>
</dbReference>
<dbReference type="PANTHER" id="PTHR16305:SF35">
    <property type="entry name" value="TRANSCRIPTIONAL ACTIVATOR DOMAIN"/>
    <property type="match status" value="1"/>
</dbReference>
<dbReference type="Gene3D" id="1.10.10.10">
    <property type="entry name" value="Winged helix-like DNA-binding domain superfamily/Winged helix DNA-binding domain"/>
    <property type="match status" value="1"/>
</dbReference>
<dbReference type="Proteomes" id="UP001551011">
    <property type="component" value="Unassembled WGS sequence"/>
</dbReference>
<dbReference type="InterPro" id="IPR041664">
    <property type="entry name" value="AAA_16"/>
</dbReference>
<keyword evidence="2" id="KW-0067">ATP-binding</keyword>
<dbReference type="PRINTS" id="PR00038">
    <property type="entry name" value="HTHLUXR"/>
</dbReference>
<dbReference type="InterPro" id="IPR016032">
    <property type="entry name" value="Sig_transdc_resp-reg_C-effctor"/>
</dbReference>
<protein>
    <submittedName>
        <fullName evidence="4">AAA family ATPase</fullName>
    </submittedName>
</protein>
<evidence type="ECO:0000259" key="3">
    <source>
        <dbReference type="PROSITE" id="PS50043"/>
    </source>
</evidence>
<dbReference type="InterPro" id="IPR011990">
    <property type="entry name" value="TPR-like_helical_dom_sf"/>
</dbReference>
<name>A0ABV3AKK4_9ACTN</name>
<dbReference type="CDD" id="cd00009">
    <property type="entry name" value="AAA"/>
    <property type="match status" value="1"/>
</dbReference>
<dbReference type="SUPFAM" id="SSF52540">
    <property type="entry name" value="P-loop containing nucleoside triphosphate hydrolases"/>
    <property type="match status" value="1"/>
</dbReference>
<dbReference type="Pfam" id="PF00196">
    <property type="entry name" value="GerE"/>
    <property type="match status" value="1"/>
</dbReference>
<keyword evidence="1" id="KW-0547">Nucleotide-binding</keyword>
<gene>
    <name evidence="4" type="ORF">AB0H04_37525</name>
</gene>
<evidence type="ECO:0000313" key="5">
    <source>
        <dbReference type="Proteomes" id="UP001551011"/>
    </source>
</evidence>
<dbReference type="InterPro" id="IPR027417">
    <property type="entry name" value="P-loop_NTPase"/>
</dbReference>
<comment type="caution">
    <text evidence="4">The sequence shown here is derived from an EMBL/GenBank/DDBJ whole genome shotgun (WGS) entry which is preliminary data.</text>
</comment>